<proteinExistence type="predicted"/>
<protein>
    <submittedName>
        <fullName evidence="2">Uncharacterized protein</fullName>
    </submittedName>
</protein>
<evidence type="ECO:0000256" key="1">
    <source>
        <dbReference type="SAM" id="Coils"/>
    </source>
</evidence>
<reference evidence="2 3" key="1">
    <citation type="submission" date="2018-05" db="EMBL/GenBank/DDBJ databases">
        <title>Chitinophaga sp. nov., isolated from rhizosphere soil of Alhagi.</title>
        <authorList>
            <person name="Liu Y."/>
        </authorList>
    </citation>
    <scope>NUCLEOTIDE SEQUENCE [LARGE SCALE GENOMIC DNA]</scope>
    <source>
        <strain evidence="2 3">T22</strain>
    </source>
</reference>
<keyword evidence="3" id="KW-1185">Reference proteome</keyword>
<gene>
    <name evidence="2" type="ORF">DLD77_08795</name>
</gene>
<sequence length="101" mass="11946">MKISTMRSRLHEGIRLASDEKIRLLFHIIPLEISRSEHLTLEQMRQAVREAEEILRECTEQLKGEKTKSRERVTRVKEIMLVMLEDEEDGDEEDHDDDGKD</sequence>
<evidence type="ECO:0000313" key="2">
    <source>
        <dbReference type="EMBL" id="AWO01785.1"/>
    </source>
</evidence>
<name>A0ABN5LQW5_9BACT</name>
<accession>A0ABN5LQW5</accession>
<evidence type="ECO:0000313" key="3">
    <source>
        <dbReference type="Proteomes" id="UP000246099"/>
    </source>
</evidence>
<organism evidence="2 3">
    <name type="scientific">Chitinophaga alhagiae</name>
    <dbReference type="NCBI Taxonomy" id="2203219"/>
    <lineage>
        <taxon>Bacteria</taxon>
        <taxon>Pseudomonadati</taxon>
        <taxon>Bacteroidota</taxon>
        <taxon>Chitinophagia</taxon>
        <taxon>Chitinophagales</taxon>
        <taxon>Chitinophagaceae</taxon>
        <taxon>Chitinophaga</taxon>
    </lineage>
</organism>
<dbReference type="Proteomes" id="UP000246099">
    <property type="component" value="Chromosome"/>
</dbReference>
<dbReference type="RefSeq" id="WP_119077995.1">
    <property type="nucleotide sequence ID" value="NZ_CP029600.1"/>
</dbReference>
<feature type="coiled-coil region" evidence="1">
    <location>
        <begin position="41"/>
        <end position="68"/>
    </location>
</feature>
<dbReference type="EMBL" id="CP029600">
    <property type="protein sequence ID" value="AWO01785.1"/>
    <property type="molecule type" value="Genomic_DNA"/>
</dbReference>
<keyword evidence="1" id="KW-0175">Coiled coil</keyword>